<dbReference type="EnsemblPlants" id="AET5Gv20194100.9">
    <property type="protein sequence ID" value="AET5Gv20194100.9"/>
    <property type="gene ID" value="AET5Gv20194100"/>
</dbReference>
<evidence type="ECO:0000313" key="1">
    <source>
        <dbReference type="EnsemblPlants" id="AET5Gv20194100.9"/>
    </source>
</evidence>
<organism evidence="1 2">
    <name type="scientific">Aegilops tauschii subsp. strangulata</name>
    <name type="common">Goatgrass</name>
    <dbReference type="NCBI Taxonomy" id="200361"/>
    <lineage>
        <taxon>Eukaryota</taxon>
        <taxon>Viridiplantae</taxon>
        <taxon>Streptophyta</taxon>
        <taxon>Embryophyta</taxon>
        <taxon>Tracheophyta</taxon>
        <taxon>Spermatophyta</taxon>
        <taxon>Magnoliopsida</taxon>
        <taxon>Liliopsida</taxon>
        <taxon>Poales</taxon>
        <taxon>Poaceae</taxon>
        <taxon>BOP clade</taxon>
        <taxon>Pooideae</taxon>
        <taxon>Triticodae</taxon>
        <taxon>Triticeae</taxon>
        <taxon>Triticinae</taxon>
        <taxon>Aegilops</taxon>
    </lineage>
</organism>
<reference evidence="2" key="1">
    <citation type="journal article" date="2014" name="Science">
        <title>Ancient hybridizations among the ancestral genomes of bread wheat.</title>
        <authorList>
            <consortium name="International Wheat Genome Sequencing Consortium,"/>
            <person name="Marcussen T."/>
            <person name="Sandve S.R."/>
            <person name="Heier L."/>
            <person name="Spannagl M."/>
            <person name="Pfeifer M."/>
            <person name="Jakobsen K.S."/>
            <person name="Wulff B.B."/>
            <person name="Steuernagel B."/>
            <person name="Mayer K.F."/>
            <person name="Olsen O.A."/>
        </authorList>
    </citation>
    <scope>NUCLEOTIDE SEQUENCE [LARGE SCALE GENOMIC DNA]</scope>
    <source>
        <strain evidence="2">cv. AL8/78</strain>
    </source>
</reference>
<reference evidence="1" key="3">
    <citation type="journal article" date="2017" name="Nature">
        <title>Genome sequence of the progenitor of the wheat D genome Aegilops tauschii.</title>
        <authorList>
            <person name="Luo M.C."/>
            <person name="Gu Y.Q."/>
            <person name="Puiu D."/>
            <person name="Wang H."/>
            <person name="Twardziok S.O."/>
            <person name="Deal K.R."/>
            <person name="Huo N."/>
            <person name="Zhu T."/>
            <person name="Wang L."/>
            <person name="Wang Y."/>
            <person name="McGuire P.E."/>
            <person name="Liu S."/>
            <person name="Long H."/>
            <person name="Ramasamy R.K."/>
            <person name="Rodriguez J.C."/>
            <person name="Van S.L."/>
            <person name="Yuan L."/>
            <person name="Wang Z."/>
            <person name="Xia Z."/>
            <person name="Xiao L."/>
            <person name="Anderson O.D."/>
            <person name="Ouyang S."/>
            <person name="Liang Y."/>
            <person name="Zimin A.V."/>
            <person name="Pertea G."/>
            <person name="Qi P."/>
            <person name="Bennetzen J.L."/>
            <person name="Dai X."/>
            <person name="Dawson M.W."/>
            <person name="Muller H.G."/>
            <person name="Kugler K."/>
            <person name="Rivarola-Duarte L."/>
            <person name="Spannagl M."/>
            <person name="Mayer K.F.X."/>
            <person name="Lu F.H."/>
            <person name="Bevan M.W."/>
            <person name="Leroy P."/>
            <person name="Li P."/>
            <person name="You F.M."/>
            <person name="Sun Q."/>
            <person name="Liu Z."/>
            <person name="Lyons E."/>
            <person name="Wicker T."/>
            <person name="Salzberg S.L."/>
            <person name="Devos K.M."/>
            <person name="Dvorak J."/>
        </authorList>
    </citation>
    <scope>NUCLEOTIDE SEQUENCE [LARGE SCALE GENOMIC DNA]</scope>
    <source>
        <strain evidence="1">cv. AL8/78</strain>
    </source>
</reference>
<keyword evidence="2" id="KW-1185">Reference proteome</keyword>
<evidence type="ECO:0000313" key="2">
    <source>
        <dbReference type="Proteomes" id="UP000015105"/>
    </source>
</evidence>
<protein>
    <submittedName>
        <fullName evidence="1">Uncharacterized protein</fullName>
    </submittedName>
</protein>
<reference evidence="2" key="2">
    <citation type="journal article" date="2017" name="Nat. Plants">
        <title>The Aegilops tauschii genome reveals multiple impacts of transposons.</title>
        <authorList>
            <person name="Zhao G."/>
            <person name="Zou C."/>
            <person name="Li K."/>
            <person name="Wang K."/>
            <person name="Li T."/>
            <person name="Gao L."/>
            <person name="Zhang X."/>
            <person name="Wang H."/>
            <person name="Yang Z."/>
            <person name="Liu X."/>
            <person name="Jiang W."/>
            <person name="Mao L."/>
            <person name="Kong X."/>
            <person name="Jiao Y."/>
            <person name="Jia J."/>
        </authorList>
    </citation>
    <scope>NUCLEOTIDE SEQUENCE [LARGE SCALE GENOMIC DNA]</scope>
    <source>
        <strain evidence="2">cv. AL8/78</strain>
    </source>
</reference>
<dbReference type="Gramene" id="AET5Gv20194100.9">
    <property type="protein sequence ID" value="AET5Gv20194100.9"/>
    <property type="gene ID" value="AET5Gv20194100"/>
</dbReference>
<sequence length="67" mass="7595">MLIDADALLLSNFQNVCSSSRMLTESGTSENFRKGPEVMLPPPIRIRHCIEAASFNSDQREYMISFQ</sequence>
<dbReference type="AlphaFoldDB" id="A0A453JUI3"/>
<dbReference type="Proteomes" id="UP000015105">
    <property type="component" value="Chromosome 5D"/>
</dbReference>
<name>A0A453JUI3_AEGTS</name>
<accession>A0A453JUI3</accession>
<reference evidence="1" key="4">
    <citation type="submission" date="2019-03" db="UniProtKB">
        <authorList>
            <consortium name="EnsemblPlants"/>
        </authorList>
    </citation>
    <scope>IDENTIFICATION</scope>
</reference>
<reference evidence="1" key="5">
    <citation type="journal article" date="2021" name="G3 (Bethesda)">
        <title>Aegilops tauschii genome assembly Aet v5.0 features greater sequence contiguity and improved annotation.</title>
        <authorList>
            <person name="Wang L."/>
            <person name="Zhu T."/>
            <person name="Rodriguez J.C."/>
            <person name="Deal K.R."/>
            <person name="Dubcovsky J."/>
            <person name="McGuire P.E."/>
            <person name="Lux T."/>
            <person name="Spannagl M."/>
            <person name="Mayer K.F.X."/>
            <person name="Baldrich P."/>
            <person name="Meyers B.C."/>
            <person name="Huo N."/>
            <person name="Gu Y.Q."/>
            <person name="Zhou H."/>
            <person name="Devos K.M."/>
            <person name="Bennetzen J.L."/>
            <person name="Unver T."/>
            <person name="Budak H."/>
            <person name="Gulick P.J."/>
            <person name="Galiba G."/>
            <person name="Kalapos B."/>
            <person name="Nelson D.R."/>
            <person name="Li P."/>
            <person name="You F.M."/>
            <person name="Luo M.C."/>
            <person name="Dvorak J."/>
        </authorList>
    </citation>
    <scope>NUCLEOTIDE SEQUENCE [LARGE SCALE GENOMIC DNA]</scope>
    <source>
        <strain evidence="1">cv. AL8/78</strain>
    </source>
</reference>
<proteinExistence type="predicted"/>